<evidence type="ECO:0000313" key="4">
    <source>
        <dbReference type="EMBL" id="CAF4182195.1"/>
    </source>
</evidence>
<dbReference type="AlphaFoldDB" id="A0A818Z2C1"/>
<reference evidence="2" key="1">
    <citation type="submission" date="2021-02" db="EMBL/GenBank/DDBJ databases">
        <authorList>
            <person name="Nowell W R."/>
        </authorList>
    </citation>
    <scope>NUCLEOTIDE SEQUENCE</scope>
</reference>
<accession>A0A818Z2C1</accession>
<evidence type="ECO:0000313" key="5">
    <source>
        <dbReference type="Proteomes" id="UP000663842"/>
    </source>
</evidence>
<comment type="caution">
    <text evidence="2">The sequence shown here is derived from an EMBL/GenBank/DDBJ whole genome shotgun (WGS) entry which is preliminary data.</text>
</comment>
<gene>
    <name evidence="4" type="ORF">BYL167_LOCUS22870</name>
    <name evidence="1" type="ORF">OVN521_LOCUS79</name>
    <name evidence="3" type="ORF">SMN809_LOCUS19754</name>
    <name evidence="2" type="ORF">UXM345_LOCUS2382</name>
</gene>
<proteinExistence type="predicted"/>
<dbReference type="Proteomes" id="UP000676336">
    <property type="component" value="Unassembled WGS sequence"/>
</dbReference>
<organism evidence="2 5">
    <name type="scientific">Rotaria magnacalcarata</name>
    <dbReference type="NCBI Taxonomy" id="392030"/>
    <lineage>
        <taxon>Eukaryota</taxon>
        <taxon>Metazoa</taxon>
        <taxon>Spiralia</taxon>
        <taxon>Gnathifera</taxon>
        <taxon>Rotifera</taxon>
        <taxon>Eurotatoria</taxon>
        <taxon>Bdelloidea</taxon>
        <taxon>Philodinida</taxon>
        <taxon>Philodinidae</taxon>
        <taxon>Rotaria</taxon>
    </lineage>
</organism>
<dbReference type="EMBL" id="CAJOBI010009986">
    <property type="protein sequence ID" value="CAF4150723.1"/>
    <property type="molecule type" value="Genomic_DNA"/>
</dbReference>
<name>A0A818Z2C1_9BILA</name>
<dbReference type="EMBL" id="CAJOBF010000143">
    <property type="protein sequence ID" value="CAF3757816.1"/>
    <property type="molecule type" value="Genomic_DNA"/>
</dbReference>
<dbReference type="Proteomes" id="UP000681967">
    <property type="component" value="Unassembled WGS sequence"/>
</dbReference>
<evidence type="ECO:0000313" key="6">
    <source>
        <dbReference type="Proteomes" id="UP000663866"/>
    </source>
</evidence>
<sequence>MMIRFELDDIFVFVNNTYGDSDYQIFHAFPHSPTLTQDDEVCCLTFETLSSTISIVANVLINSDLWTDIKEFKLPVEITLVLADLDLKELLFRMIHSNYKQPPTAKYALDSHMIREEIRKWKFCFS</sequence>
<dbReference type="EMBL" id="CAJOBG010000003">
    <property type="protein sequence ID" value="CAF3732649.1"/>
    <property type="molecule type" value="Genomic_DNA"/>
</dbReference>
<dbReference type="Proteomes" id="UP000663842">
    <property type="component" value="Unassembled WGS sequence"/>
</dbReference>
<dbReference type="Proteomes" id="UP000663866">
    <property type="component" value="Unassembled WGS sequence"/>
</dbReference>
<dbReference type="EMBL" id="CAJOBH010014576">
    <property type="protein sequence ID" value="CAF4182195.1"/>
    <property type="molecule type" value="Genomic_DNA"/>
</dbReference>
<evidence type="ECO:0000313" key="1">
    <source>
        <dbReference type="EMBL" id="CAF3732649.1"/>
    </source>
</evidence>
<evidence type="ECO:0000313" key="3">
    <source>
        <dbReference type="EMBL" id="CAF4150723.1"/>
    </source>
</evidence>
<protein>
    <submittedName>
        <fullName evidence="2">Uncharacterized protein</fullName>
    </submittedName>
</protein>
<keyword evidence="6" id="KW-1185">Reference proteome</keyword>
<evidence type="ECO:0000313" key="2">
    <source>
        <dbReference type="EMBL" id="CAF3757816.1"/>
    </source>
</evidence>